<evidence type="ECO:0008006" key="3">
    <source>
        <dbReference type="Google" id="ProtNLM"/>
    </source>
</evidence>
<evidence type="ECO:0000313" key="1">
    <source>
        <dbReference type="EMBL" id="MCC8432290.1"/>
    </source>
</evidence>
<accession>A0ABS8L1T5</accession>
<gene>
    <name evidence="1" type="ORF">LJ725_25225</name>
</gene>
<dbReference type="Proteomes" id="UP001198862">
    <property type="component" value="Unassembled WGS sequence"/>
</dbReference>
<reference evidence="1 2" key="1">
    <citation type="submission" date="2021-11" db="EMBL/GenBank/DDBJ databases">
        <authorList>
            <person name="Lee D.-H."/>
            <person name="Kim S.-B."/>
        </authorList>
    </citation>
    <scope>NUCLEOTIDE SEQUENCE [LARGE SCALE GENOMIC DNA]</scope>
    <source>
        <strain evidence="1 2">KCTC 52223</strain>
    </source>
</reference>
<protein>
    <recommendedName>
        <fullName evidence="3">Tail fiber protein</fullName>
    </recommendedName>
</protein>
<comment type="caution">
    <text evidence="1">The sequence shown here is derived from an EMBL/GenBank/DDBJ whole genome shotgun (WGS) entry which is preliminary data.</text>
</comment>
<proteinExistence type="predicted"/>
<sequence length="476" mass="49196">MALTNIDRKVIHTGNGSAVVFPYGFPVLDAAHLSVIYTDATGAETTLAPSLYGVSGIGASAGGSVTYPLAGSPIGPGTKLTIVRTVPYTQTTVLSNQGGYYPEVVERRFDEIYMALQQIAEVVGRNTVSSISDPATEQTNYGLIQSLQTSLGDMHRLTSAGDLLTRDGSGYRRLPRGTTGQFLGISGADVAWQVPSYPIYSGVRQTVSGGPITSAGLPNFLPATTSGTLTVQTQNVSSSYPLAATAAAGWSSATGAPLDSVGVATGNLTWPALIAGRAATTPNFLYLAIAAGVLTPASTVLAPIYQWAGTPSTAAGQFTFNISEMRGYLGNGASAPPATLVFVGEAATDTTSVISTIAYAYNGRFESGFTPTLPGVATIVSASHGIGIIPCHSDFVIECTAADRGYSIGDQLTKQSIGIYDGVNVAPLAMFRTSRSIAVTSGASQAFHAVTKTTGVLEGVLTLSKWKFKFTAGRGW</sequence>
<dbReference type="EMBL" id="JAJISD010000014">
    <property type="protein sequence ID" value="MCC8432290.1"/>
    <property type="molecule type" value="Genomic_DNA"/>
</dbReference>
<evidence type="ECO:0000313" key="2">
    <source>
        <dbReference type="Proteomes" id="UP001198862"/>
    </source>
</evidence>
<dbReference type="RefSeq" id="WP_230553711.1">
    <property type="nucleotide sequence ID" value="NZ_JAJISD010000014.1"/>
</dbReference>
<organism evidence="1 2">
    <name type="scientific">Reyranella aquatilis</name>
    <dbReference type="NCBI Taxonomy" id="2035356"/>
    <lineage>
        <taxon>Bacteria</taxon>
        <taxon>Pseudomonadati</taxon>
        <taxon>Pseudomonadota</taxon>
        <taxon>Alphaproteobacteria</taxon>
        <taxon>Hyphomicrobiales</taxon>
        <taxon>Reyranellaceae</taxon>
        <taxon>Reyranella</taxon>
    </lineage>
</organism>
<name>A0ABS8L1T5_9HYPH</name>
<keyword evidence="2" id="KW-1185">Reference proteome</keyword>